<keyword evidence="1" id="KW-1133">Transmembrane helix</keyword>
<dbReference type="Proteomes" id="UP000249542">
    <property type="component" value="Unassembled WGS sequence"/>
</dbReference>
<comment type="caution">
    <text evidence="3">The sequence shown here is derived from an EMBL/GenBank/DDBJ whole genome shotgun (WGS) entry which is preliminary data.</text>
</comment>
<sequence length="74" mass="7905">MKKYIKNIICSIALLGCFAISFAQFPSGTPGIPDEDPIDNPAAPIDDYIPFVLILGAGIGAYSLSLKKKKATDF</sequence>
<dbReference type="EMBL" id="QKYV01000005">
    <property type="protein sequence ID" value="PZW39741.1"/>
    <property type="molecule type" value="Genomic_DNA"/>
</dbReference>
<evidence type="ECO:0000256" key="1">
    <source>
        <dbReference type="SAM" id="Phobius"/>
    </source>
</evidence>
<feature type="signal peptide" evidence="2">
    <location>
        <begin position="1"/>
        <end position="23"/>
    </location>
</feature>
<dbReference type="AlphaFoldDB" id="A0A2W7HYI0"/>
<evidence type="ECO:0000256" key="2">
    <source>
        <dbReference type="SAM" id="SignalP"/>
    </source>
</evidence>
<reference evidence="3 4" key="1">
    <citation type="submission" date="2018-06" db="EMBL/GenBank/DDBJ databases">
        <title>Genomic Encyclopedia of Archaeal and Bacterial Type Strains, Phase II (KMG-II): from individual species to whole genera.</title>
        <authorList>
            <person name="Goeker M."/>
        </authorList>
    </citation>
    <scope>NUCLEOTIDE SEQUENCE [LARGE SCALE GENOMIC DNA]</scope>
    <source>
        <strain evidence="3 4">DSM 15361</strain>
    </source>
</reference>
<keyword evidence="2" id="KW-0732">Signal</keyword>
<feature type="transmembrane region" description="Helical" evidence="1">
    <location>
        <begin position="47"/>
        <end position="66"/>
    </location>
</feature>
<evidence type="ECO:0000313" key="3">
    <source>
        <dbReference type="EMBL" id="PZW39741.1"/>
    </source>
</evidence>
<organism evidence="3 4">
    <name type="scientific">Mesonia algae</name>
    <dbReference type="NCBI Taxonomy" id="213248"/>
    <lineage>
        <taxon>Bacteria</taxon>
        <taxon>Pseudomonadati</taxon>
        <taxon>Bacteroidota</taxon>
        <taxon>Flavobacteriia</taxon>
        <taxon>Flavobacteriales</taxon>
        <taxon>Flavobacteriaceae</taxon>
        <taxon>Mesonia</taxon>
    </lineage>
</organism>
<evidence type="ECO:0000313" key="4">
    <source>
        <dbReference type="Proteomes" id="UP000249542"/>
    </source>
</evidence>
<protein>
    <recommendedName>
        <fullName evidence="5">Secreted protein with PEP-CTERM sorting signal</fullName>
    </recommendedName>
</protein>
<proteinExistence type="predicted"/>
<keyword evidence="1" id="KW-0812">Transmembrane</keyword>
<gene>
    <name evidence="3" type="ORF">LX95_02106</name>
</gene>
<accession>A0A2W7HYI0</accession>
<keyword evidence="1" id="KW-0472">Membrane</keyword>
<dbReference type="RefSeq" id="WP_111541382.1">
    <property type="nucleotide sequence ID" value="NZ_QKYV01000005.1"/>
</dbReference>
<feature type="chain" id="PRO_5016154646" description="Secreted protein with PEP-CTERM sorting signal" evidence="2">
    <location>
        <begin position="24"/>
        <end position="74"/>
    </location>
</feature>
<name>A0A2W7HYI0_9FLAO</name>
<keyword evidence="4" id="KW-1185">Reference proteome</keyword>
<dbReference type="PROSITE" id="PS51257">
    <property type="entry name" value="PROKAR_LIPOPROTEIN"/>
    <property type="match status" value="1"/>
</dbReference>
<evidence type="ECO:0008006" key="5">
    <source>
        <dbReference type="Google" id="ProtNLM"/>
    </source>
</evidence>